<name>A0ABS4NCK2_9THEO</name>
<evidence type="ECO:0000259" key="1">
    <source>
        <dbReference type="Pfam" id="PF16373"/>
    </source>
</evidence>
<evidence type="ECO:0000313" key="2">
    <source>
        <dbReference type="EMBL" id="MBP2071412.1"/>
    </source>
</evidence>
<keyword evidence="3" id="KW-1185">Reference proteome</keyword>
<dbReference type="Pfam" id="PF16373">
    <property type="entry name" value="DUF4985"/>
    <property type="match status" value="1"/>
</dbReference>
<accession>A0ABS4NCK2</accession>
<dbReference type="SUPFAM" id="SSF51445">
    <property type="entry name" value="(Trans)glycosidases"/>
    <property type="match status" value="1"/>
</dbReference>
<comment type="caution">
    <text evidence="2">The sequence shown here is derived from an EMBL/GenBank/DDBJ whole genome shotgun (WGS) entry which is preliminary data.</text>
</comment>
<protein>
    <submittedName>
        <fullName evidence="2">Uncharacterized lipoprotein YddW (UPF0748 family)</fullName>
    </submittedName>
</protein>
<dbReference type="InterPro" id="IPR052177">
    <property type="entry name" value="Divisome_Glycosyl_Hydrolase"/>
</dbReference>
<dbReference type="InterPro" id="IPR017853">
    <property type="entry name" value="GH"/>
</dbReference>
<proteinExistence type="predicted"/>
<dbReference type="Proteomes" id="UP001166402">
    <property type="component" value="Unassembled WGS sequence"/>
</dbReference>
<dbReference type="PANTHER" id="PTHR43405">
    <property type="entry name" value="GLYCOSYL HYDROLASE DIGH"/>
    <property type="match status" value="1"/>
</dbReference>
<gene>
    <name evidence="2" type="ORF">J2Z80_000927</name>
</gene>
<reference evidence="2" key="1">
    <citation type="submission" date="2021-03" db="EMBL/GenBank/DDBJ databases">
        <title>Genomic Encyclopedia of Type Strains, Phase IV (KMG-IV): sequencing the most valuable type-strain genomes for metagenomic binning, comparative biology and taxonomic classification.</title>
        <authorList>
            <person name="Goeker M."/>
        </authorList>
    </citation>
    <scope>NUCLEOTIDE SEQUENCE</scope>
    <source>
        <strain evidence="2">DSM 101588</strain>
    </source>
</reference>
<feature type="domain" description="DUF4985" evidence="1">
    <location>
        <begin position="293"/>
        <end position="404"/>
    </location>
</feature>
<evidence type="ECO:0000313" key="3">
    <source>
        <dbReference type="Proteomes" id="UP001166402"/>
    </source>
</evidence>
<dbReference type="InterPro" id="IPR032280">
    <property type="entry name" value="DUF4985"/>
</dbReference>
<keyword evidence="2" id="KW-0449">Lipoprotein</keyword>
<dbReference type="PANTHER" id="PTHR43405:SF1">
    <property type="entry name" value="GLYCOSYL HYDROLASE DIGH"/>
    <property type="match status" value="1"/>
</dbReference>
<sequence length="406" mass="47659">MDKDYYLWIEIHANKNIILDNKYFEKILDKCVKYRIGSIVLSVKDPSSFCIYKSEIAPHYSCYDSEFEKDKDYLELYIKQAHDRNLRIYAAVDVFSEGNKENKSNLSKGYEHPYWQTYLYGINNEGKSSIKPITDIDELKTFDSIDDFSDVFVNPVREDVQQYEESVINELINNYDIDGIVLDRVRFIGLAADFSEYTKDKFEEFIGKKAYNWPTDIYELKVDDNGDKQVIYGDLFGDWITFKASNIKKFIIRVRETINKSNKKIEFIDYAGTWYPIYYQVGANWASEKYIPEDYPWVGKEYSKTGYAECLDKLMSGFYYPDVTIDEAIKNGKPAYWYSVEGSGIMASKVTMNVVPIIGSLFVKQYEGKPENFKKAVDMCFKKSQGCMLFDLSYIEEYDWWRLLID</sequence>
<dbReference type="Gene3D" id="3.20.20.80">
    <property type="entry name" value="Glycosidases"/>
    <property type="match status" value="1"/>
</dbReference>
<dbReference type="EMBL" id="JAGGLT010000008">
    <property type="protein sequence ID" value="MBP2071412.1"/>
    <property type="molecule type" value="Genomic_DNA"/>
</dbReference>
<organism evidence="2 3">
    <name type="scientific">Thermoanaerobacterium butyriciformans</name>
    <dbReference type="NCBI Taxonomy" id="1702242"/>
    <lineage>
        <taxon>Bacteria</taxon>
        <taxon>Bacillati</taxon>
        <taxon>Bacillota</taxon>
        <taxon>Clostridia</taxon>
        <taxon>Thermoanaerobacterales</taxon>
        <taxon>Thermoanaerobacteraceae</taxon>
        <taxon>Thermoanaerobacterium</taxon>
    </lineage>
</organism>
<dbReference type="RefSeq" id="WP_209453326.1">
    <property type="nucleotide sequence ID" value="NZ_JAGGLT010000008.1"/>
</dbReference>